<dbReference type="AlphaFoldDB" id="A0A2J6RSU8"/>
<dbReference type="PRINTS" id="PR00111">
    <property type="entry name" value="ABHYDROLASE"/>
</dbReference>
<dbReference type="ESTHER" id="9helo-a0a2j6rsu8">
    <property type="family name" value="Zearalenone-hydrolase"/>
</dbReference>
<dbReference type="SUPFAM" id="SSF53474">
    <property type="entry name" value="alpha/beta-Hydrolases"/>
    <property type="match status" value="1"/>
</dbReference>
<dbReference type="PANTHER" id="PTHR43433">
    <property type="entry name" value="HYDROLASE, ALPHA/BETA FOLD FAMILY PROTEIN"/>
    <property type="match status" value="1"/>
</dbReference>
<dbReference type="InterPro" id="IPR029058">
    <property type="entry name" value="AB_hydrolase_fold"/>
</dbReference>
<sequence>MMARISQVETGDGISWHVEQSGSGPHLMLIPSGEGDCSSHDKVVAFLSTTFTITTFDLPGFSRSIAPPSAMENVTPLVIAKQIIPLMDRLEIPSASIYGSSSGGLIGRALLVHYPQRVERLMIHEVPLSIPPGFEIITQLVETDVRQVIAICQNIFSNVMNENQEAWEALGPEYHKRLEKNYVTWIRKYVESLPFTEWNKDEIMSKPVFWTVGALSTMGPWFDNVVTACEAGITIGMLPCRHFPQVSIPEKMAEYIRGCCQ</sequence>
<keyword evidence="3" id="KW-1185">Reference proteome</keyword>
<dbReference type="InterPro" id="IPR050471">
    <property type="entry name" value="AB_hydrolase"/>
</dbReference>
<reference evidence="2 3" key="1">
    <citation type="submission" date="2016-04" db="EMBL/GenBank/DDBJ databases">
        <title>A degradative enzymes factory behind the ericoid mycorrhizal symbiosis.</title>
        <authorList>
            <consortium name="DOE Joint Genome Institute"/>
            <person name="Martino E."/>
            <person name="Morin E."/>
            <person name="Grelet G."/>
            <person name="Kuo A."/>
            <person name="Kohler A."/>
            <person name="Daghino S."/>
            <person name="Barry K."/>
            <person name="Choi C."/>
            <person name="Cichocki N."/>
            <person name="Clum A."/>
            <person name="Copeland A."/>
            <person name="Hainaut M."/>
            <person name="Haridas S."/>
            <person name="Labutti K."/>
            <person name="Lindquist E."/>
            <person name="Lipzen A."/>
            <person name="Khouja H.-R."/>
            <person name="Murat C."/>
            <person name="Ohm R."/>
            <person name="Olson A."/>
            <person name="Spatafora J."/>
            <person name="Veneault-Fourrey C."/>
            <person name="Henrissat B."/>
            <person name="Grigoriev I."/>
            <person name="Martin F."/>
            <person name="Perotto S."/>
        </authorList>
    </citation>
    <scope>NUCLEOTIDE SEQUENCE [LARGE SCALE GENOMIC DNA]</scope>
    <source>
        <strain evidence="2 3">F</strain>
    </source>
</reference>
<evidence type="ECO:0000259" key="1">
    <source>
        <dbReference type="Pfam" id="PF00561"/>
    </source>
</evidence>
<dbReference type="EMBL" id="KZ613944">
    <property type="protein sequence ID" value="PMD41584.1"/>
    <property type="molecule type" value="Genomic_DNA"/>
</dbReference>
<dbReference type="Gene3D" id="3.40.50.1820">
    <property type="entry name" value="alpha/beta hydrolase"/>
    <property type="match status" value="1"/>
</dbReference>
<dbReference type="Pfam" id="PF00561">
    <property type="entry name" value="Abhydrolase_1"/>
    <property type="match status" value="1"/>
</dbReference>
<evidence type="ECO:0000313" key="3">
    <source>
        <dbReference type="Proteomes" id="UP000235786"/>
    </source>
</evidence>
<evidence type="ECO:0000313" key="2">
    <source>
        <dbReference type="EMBL" id="PMD41584.1"/>
    </source>
</evidence>
<dbReference type="GO" id="GO:0016787">
    <property type="term" value="F:hydrolase activity"/>
    <property type="evidence" value="ECO:0007669"/>
    <property type="project" value="UniProtKB-KW"/>
</dbReference>
<name>A0A2J6RSU8_HYAVF</name>
<dbReference type="PANTHER" id="PTHR43433:SF5">
    <property type="entry name" value="AB HYDROLASE-1 DOMAIN-CONTAINING PROTEIN"/>
    <property type="match status" value="1"/>
</dbReference>
<proteinExistence type="predicted"/>
<feature type="domain" description="AB hydrolase-1" evidence="1">
    <location>
        <begin position="25"/>
        <end position="137"/>
    </location>
</feature>
<protein>
    <submittedName>
        <fullName evidence="2">Alpha/beta-hydrolase</fullName>
    </submittedName>
</protein>
<accession>A0A2J6RSU8</accession>
<gene>
    <name evidence="2" type="ORF">L207DRAFT_487320</name>
</gene>
<dbReference type="Proteomes" id="UP000235786">
    <property type="component" value="Unassembled WGS sequence"/>
</dbReference>
<organism evidence="2 3">
    <name type="scientific">Hyaloscypha variabilis (strain UAMH 11265 / GT02V1 / F)</name>
    <name type="common">Meliniomyces variabilis</name>
    <dbReference type="NCBI Taxonomy" id="1149755"/>
    <lineage>
        <taxon>Eukaryota</taxon>
        <taxon>Fungi</taxon>
        <taxon>Dikarya</taxon>
        <taxon>Ascomycota</taxon>
        <taxon>Pezizomycotina</taxon>
        <taxon>Leotiomycetes</taxon>
        <taxon>Helotiales</taxon>
        <taxon>Hyaloscyphaceae</taxon>
        <taxon>Hyaloscypha</taxon>
        <taxon>Hyaloscypha variabilis</taxon>
    </lineage>
</organism>
<dbReference type="OrthoDB" id="408373at2759"/>
<dbReference type="InterPro" id="IPR000073">
    <property type="entry name" value="AB_hydrolase_1"/>
</dbReference>
<keyword evidence="2" id="KW-0378">Hydrolase</keyword>